<keyword evidence="1" id="KW-0812">Transmembrane</keyword>
<proteinExistence type="predicted"/>
<feature type="transmembrane region" description="Helical" evidence="1">
    <location>
        <begin position="35"/>
        <end position="59"/>
    </location>
</feature>
<name>A0ABD5Y3W8_9EURY</name>
<gene>
    <name evidence="2" type="ORF">ACFQMA_19960</name>
</gene>
<evidence type="ECO:0000313" key="2">
    <source>
        <dbReference type="EMBL" id="MFC7142098.1"/>
    </source>
</evidence>
<accession>A0ABD5Y3W8</accession>
<keyword evidence="3" id="KW-1185">Reference proteome</keyword>
<dbReference type="RefSeq" id="WP_274323172.1">
    <property type="nucleotide sequence ID" value="NZ_CP118158.1"/>
</dbReference>
<evidence type="ECO:0000313" key="3">
    <source>
        <dbReference type="Proteomes" id="UP001596432"/>
    </source>
</evidence>
<protein>
    <submittedName>
        <fullName evidence="2">Uncharacterized protein</fullName>
    </submittedName>
</protein>
<organism evidence="2 3">
    <name type="scientific">Halosimplex aquaticum</name>
    <dbReference type="NCBI Taxonomy" id="3026162"/>
    <lineage>
        <taxon>Archaea</taxon>
        <taxon>Methanobacteriati</taxon>
        <taxon>Methanobacteriota</taxon>
        <taxon>Stenosarchaea group</taxon>
        <taxon>Halobacteria</taxon>
        <taxon>Halobacteriales</taxon>
        <taxon>Haloarculaceae</taxon>
        <taxon>Halosimplex</taxon>
    </lineage>
</organism>
<dbReference type="GeneID" id="78822432"/>
<comment type="caution">
    <text evidence="2">The sequence shown here is derived from an EMBL/GenBank/DDBJ whole genome shotgun (WGS) entry which is preliminary data.</text>
</comment>
<keyword evidence="1" id="KW-0472">Membrane</keyword>
<dbReference type="EMBL" id="JBHTAS010000001">
    <property type="protein sequence ID" value="MFC7142098.1"/>
    <property type="molecule type" value="Genomic_DNA"/>
</dbReference>
<dbReference type="Proteomes" id="UP001596432">
    <property type="component" value="Unassembled WGS sequence"/>
</dbReference>
<evidence type="ECO:0000256" key="1">
    <source>
        <dbReference type="SAM" id="Phobius"/>
    </source>
</evidence>
<feature type="transmembrane region" description="Helical" evidence="1">
    <location>
        <begin position="6"/>
        <end position="28"/>
    </location>
</feature>
<reference evidence="2 3" key="1">
    <citation type="journal article" date="2019" name="Int. J. Syst. Evol. Microbiol.">
        <title>The Global Catalogue of Microorganisms (GCM) 10K type strain sequencing project: providing services to taxonomists for standard genome sequencing and annotation.</title>
        <authorList>
            <consortium name="The Broad Institute Genomics Platform"/>
            <consortium name="The Broad Institute Genome Sequencing Center for Infectious Disease"/>
            <person name="Wu L."/>
            <person name="Ma J."/>
        </authorList>
    </citation>
    <scope>NUCLEOTIDE SEQUENCE [LARGE SCALE GENOMIC DNA]</scope>
    <source>
        <strain evidence="2 3">XZYJT29</strain>
    </source>
</reference>
<sequence length="70" mass="7435">MHASKAVFRALLAVGLALLVMTAGLFVLQERGTAGYVVSILSLAVQVVMVIVGAAGLYFEWDPFAPLIEE</sequence>
<keyword evidence="1" id="KW-1133">Transmembrane helix</keyword>
<dbReference type="AlphaFoldDB" id="A0ABD5Y3W8"/>